<dbReference type="EMBL" id="NCXO01000021">
    <property type="protein sequence ID" value="OSC33492.1"/>
    <property type="molecule type" value="Genomic_DNA"/>
</dbReference>
<name>A0A7I7S8C1_9MYCO</name>
<reference evidence="4 5" key="1">
    <citation type="submission" date="2017-04" db="EMBL/GenBank/DDBJ databases">
        <title>The new phylogeny of genus Mycobacterium.</title>
        <authorList>
            <person name="Tortoli E."/>
            <person name="Trovato A."/>
            <person name="Cirillo D.M."/>
        </authorList>
    </citation>
    <scope>NUCLEOTIDE SEQUENCE [LARGE SCALE GENOMIC DNA]</scope>
    <source>
        <strain evidence="4 5">KCTC 19819</strain>
    </source>
</reference>
<dbReference type="OrthoDB" id="4752056at2"/>
<dbReference type="Pfam" id="PF26580">
    <property type="entry name" value="Mtb12_C"/>
    <property type="match status" value="1"/>
</dbReference>
<proteinExistence type="inferred from homology"/>
<evidence type="ECO:0000313" key="5">
    <source>
        <dbReference type="Proteomes" id="UP000193577"/>
    </source>
</evidence>
<evidence type="ECO:0000259" key="3">
    <source>
        <dbReference type="Pfam" id="PF26580"/>
    </source>
</evidence>
<evidence type="ECO:0000256" key="1">
    <source>
        <dbReference type="ARBA" id="ARBA00022729"/>
    </source>
</evidence>
<gene>
    <name evidence="4" type="ORF">B8W67_10855</name>
</gene>
<evidence type="ECO:0000256" key="2">
    <source>
        <dbReference type="ARBA" id="ARBA00093774"/>
    </source>
</evidence>
<protein>
    <recommendedName>
        <fullName evidence="3">Low molecular weight antigen MTB12-like C-terminal domain-containing protein</fullName>
    </recommendedName>
</protein>
<dbReference type="AlphaFoldDB" id="A0A7I7S8C1"/>
<sequence>MTVKTLTTGVAAVAAIGAAAFGVGTAIAPAPASHVQLAAVGAPLPLDPAEALPTADQLVGLLNSLADPAVPFANKGNLIEGGLGGAESAVADHKLRKAERKGQLPLAFAVNNIAPAGPGSASADVTVSGPQLAARTMNLTFVDLGGWELSRASVNQLIQATSAS</sequence>
<dbReference type="Proteomes" id="UP000193577">
    <property type="component" value="Unassembled WGS sequence"/>
</dbReference>
<dbReference type="RefSeq" id="WP_085303940.1">
    <property type="nucleotide sequence ID" value="NZ_AP022594.1"/>
</dbReference>
<keyword evidence="1" id="KW-0732">Signal</keyword>
<accession>A0A7I7S8C1</accession>
<comment type="caution">
    <text evidence="4">The sequence shown here is derived from an EMBL/GenBank/DDBJ whole genome shotgun (WGS) entry which is preliminary data.</text>
</comment>
<organism evidence="4 5">
    <name type="scientific">Mycolicibacillus koreensis</name>
    <dbReference type="NCBI Taxonomy" id="1069220"/>
    <lineage>
        <taxon>Bacteria</taxon>
        <taxon>Bacillati</taxon>
        <taxon>Actinomycetota</taxon>
        <taxon>Actinomycetes</taxon>
        <taxon>Mycobacteriales</taxon>
        <taxon>Mycobacteriaceae</taxon>
        <taxon>Mycolicibacillus</taxon>
    </lineage>
</organism>
<dbReference type="InterPro" id="IPR058644">
    <property type="entry name" value="Mtb12-like_C"/>
</dbReference>
<keyword evidence="5" id="KW-1185">Reference proteome</keyword>
<evidence type="ECO:0000313" key="4">
    <source>
        <dbReference type="EMBL" id="OSC33492.1"/>
    </source>
</evidence>
<comment type="similarity">
    <text evidence="2">Belongs to the MTB12 family.</text>
</comment>
<feature type="domain" description="Low molecular weight antigen MTB12-like C-terminal" evidence="3">
    <location>
        <begin position="51"/>
        <end position="162"/>
    </location>
</feature>